<dbReference type="GO" id="GO:0005829">
    <property type="term" value="C:cytosol"/>
    <property type="evidence" value="ECO:0007669"/>
    <property type="project" value="TreeGrafter"/>
</dbReference>
<organism evidence="7 8">
    <name type="scientific">Fusarium irregulare</name>
    <dbReference type="NCBI Taxonomy" id="2494466"/>
    <lineage>
        <taxon>Eukaryota</taxon>
        <taxon>Fungi</taxon>
        <taxon>Dikarya</taxon>
        <taxon>Ascomycota</taxon>
        <taxon>Pezizomycotina</taxon>
        <taxon>Sordariomycetes</taxon>
        <taxon>Hypocreomycetidae</taxon>
        <taxon>Hypocreales</taxon>
        <taxon>Nectriaceae</taxon>
        <taxon>Fusarium</taxon>
        <taxon>Fusarium incarnatum-equiseti species complex</taxon>
    </lineage>
</organism>
<gene>
    <name evidence="7" type="primary">png1_2</name>
    <name evidence="7" type="ORF">NW766_005755</name>
</gene>
<accession>A0A9W8PR81</accession>
<dbReference type="OrthoDB" id="409136at2759"/>
<protein>
    <submittedName>
        <fullName evidence="7">Protein png1</fullName>
        <ecNumber evidence="7">3.5.1.52</ecNumber>
    </submittedName>
</protein>
<evidence type="ECO:0000256" key="5">
    <source>
        <dbReference type="SAM" id="MobiDB-lite"/>
    </source>
</evidence>
<keyword evidence="2" id="KW-0479">Metal-binding</keyword>
<dbReference type="AlphaFoldDB" id="A0A9W8PR81"/>
<dbReference type="Gene3D" id="3.10.620.30">
    <property type="match status" value="1"/>
</dbReference>
<dbReference type="GO" id="GO:0005634">
    <property type="term" value="C:nucleus"/>
    <property type="evidence" value="ECO:0007669"/>
    <property type="project" value="TreeGrafter"/>
</dbReference>
<dbReference type="SMART" id="SM00460">
    <property type="entry name" value="TGc"/>
    <property type="match status" value="1"/>
</dbReference>
<evidence type="ECO:0000256" key="1">
    <source>
        <dbReference type="ARBA" id="ARBA00009390"/>
    </source>
</evidence>
<evidence type="ECO:0000313" key="8">
    <source>
        <dbReference type="Proteomes" id="UP001152130"/>
    </source>
</evidence>
<dbReference type="Pfam" id="PF01841">
    <property type="entry name" value="Transglut_core"/>
    <property type="match status" value="1"/>
</dbReference>
<evidence type="ECO:0000256" key="4">
    <source>
        <dbReference type="SAM" id="Coils"/>
    </source>
</evidence>
<dbReference type="Gene3D" id="2.20.25.10">
    <property type="match status" value="1"/>
</dbReference>
<keyword evidence="7" id="KW-0378">Hydrolase</keyword>
<feature type="region of interest" description="Disordered" evidence="5">
    <location>
        <begin position="530"/>
        <end position="588"/>
    </location>
</feature>
<dbReference type="PANTHER" id="PTHR12143:SF19">
    <property type="entry name" value="PEPTIDE-N(4)-(N-ACETYL-BETA-GLUCOSAMINYL)ASPARAGINE AMIDASE"/>
    <property type="match status" value="1"/>
</dbReference>
<dbReference type="EC" id="3.5.1.52" evidence="7"/>
<keyword evidence="3" id="KW-0862">Zinc</keyword>
<feature type="coiled-coil region" evidence="4">
    <location>
        <begin position="840"/>
        <end position="867"/>
    </location>
</feature>
<dbReference type="GO" id="GO:0000224">
    <property type="term" value="F:peptide-N4-(N-acetyl-beta-glucosaminyl)asparagine amidase activity"/>
    <property type="evidence" value="ECO:0007669"/>
    <property type="project" value="UniProtKB-EC"/>
</dbReference>
<dbReference type="GO" id="GO:0046872">
    <property type="term" value="F:metal ion binding"/>
    <property type="evidence" value="ECO:0007669"/>
    <property type="project" value="UniProtKB-KW"/>
</dbReference>
<sequence length="923" mass="103486">MPLEIVTSPLRSWETGIAILSGRSATRPLAWPEPELSVGRHIGKVGKVGSELCWAAKGPARDAFATLAPKIKAYLEKSVEPVSSWVTWSIYMFGKSEKTASPAILFCCEVVAHRKQVRSVIKDSGILNEFPGIKTAHMARPPDFNQLVQLADESSDHRPVFASLASNPCGMPLFVETSTLNGTCKRATVGGIIQLSDKFYYTTAGHVLNSDTVPSYTEDEVSDDEFEIDDDDDEVDEVDELASGACEKNWLAQANAGIMSPRYASSTIQPPLSPSIQDMQATREEPQGKSCRVLEEGPSPSTFLPPQHLGHVYLSSFDEPPSGLDYALIEVTKPIHCTANKFDPSSFSAKGEATIQHVVTDGPKDVKILASTSRGTLTGVMSGTLLYARLPNSSLYQDVYNVLLDSRLEAGDCGSWIINAESGNLYGHIVAGSPDSGAAIVIPFARIFEDIEARVKRQPRLPLTGAASHHEELDLAAHLQQTKPIAASSSKPSEYSQEWMHNLRSRFEKQWRTKLLDELKRSRITHRTAIEQAVPFTEDETTPPYSPPTDEESVPQYTATDTGKALLLPPQNRRRVRTPLYPQPPNVNDRDSQKFRNLMIFVSLIPTKYENTGLLDEALTSIPLDRLYIEAEEESMMLQAEAESFGDGRQPEWGYSDCLIRTMLRWFKSSFFTWVNNPACSICLSPTISMGMTAPTFEESACGAQRVELYRCLKEDCQNYERFPRYGDVWKLLQTRRGRTGEWANCFTMFCRALGARARWVWNSEDHMWTEVYSEHKKRWVHVDPCEEAFDLPDLYAQGWKKRIGYAIAFSIEGATDVTRRYAQNAEHAAERNRCPEPVLLHIMDEIKNLRRQNMSKEEKARLEEEDRCEQRELNARVVSSITADLMATAWTRVEDSPQRLKTPGETAKRRSGRVEEGPLVIP</sequence>
<comment type="similarity">
    <text evidence="1">Belongs to the transglutaminase-like superfamily. PNGase family.</text>
</comment>
<evidence type="ECO:0000256" key="3">
    <source>
        <dbReference type="ARBA" id="ARBA00022833"/>
    </source>
</evidence>
<feature type="domain" description="Transglutaminase-like" evidence="6">
    <location>
        <begin position="732"/>
        <end position="787"/>
    </location>
</feature>
<dbReference type="InterPro" id="IPR050883">
    <property type="entry name" value="PNGase"/>
</dbReference>
<keyword evidence="8" id="KW-1185">Reference proteome</keyword>
<dbReference type="GO" id="GO:0006516">
    <property type="term" value="P:glycoprotein catabolic process"/>
    <property type="evidence" value="ECO:0007669"/>
    <property type="project" value="TreeGrafter"/>
</dbReference>
<dbReference type="InterPro" id="IPR002931">
    <property type="entry name" value="Transglutaminase-like"/>
</dbReference>
<feature type="region of interest" description="Disordered" evidence="5">
    <location>
        <begin position="893"/>
        <end position="923"/>
    </location>
</feature>
<evidence type="ECO:0000259" key="6">
    <source>
        <dbReference type="SMART" id="SM00460"/>
    </source>
</evidence>
<dbReference type="SUPFAM" id="SSF54001">
    <property type="entry name" value="Cysteine proteinases"/>
    <property type="match status" value="1"/>
</dbReference>
<evidence type="ECO:0000256" key="2">
    <source>
        <dbReference type="ARBA" id="ARBA00022723"/>
    </source>
</evidence>
<keyword evidence="4" id="KW-0175">Coiled coil</keyword>
<name>A0A9W8PR81_9HYPO</name>
<proteinExistence type="inferred from homology"/>
<reference evidence="7" key="1">
    <citation type="submission" date="2022-10" db="EMBL/GenBank/DDBJ databases">
        <title>Fusarium specimens isolated from Avocado Roots.</title>
        <authorList>
            <person name="Stajich J."/>
            <person name="Roper C."/>
            <person name="Heimlech-Rivalta G."/>
        </authorList>
    </citation>
    <scope>NUCLEOTIDE SEQUENCE</scope>
    <source>
        <strain evidence="7">CF00143</strain>
    </source>
</reference>
<dbReference type="Proteomes" id="UP001152130">
    <property type="component" value="Unassembled WGS sequence"/>
</dbReference>
<dbReference type="PANTHER" id="PTHR12143">
    <property type="entry name" value="PEPTIDE N-GLYCANASE PNGASE -RELATED"/>
    <property type="match status" value="1"/>
</dbReference>
<comment type="caution">
    <text evidence="7">The sequence shown here is derived from an EMBL/GenBank/DDBJ whole genome shotgun (WGS) entry which is preliminary data.</text>
</comment>
<evidence type="ECO:0000313" key="7">
    <source>
        <dbReference type="EMBL" id="KAJ4015412.1"/>
    </source>
</evidence>
<dbReference type="EMBL" id="JAPDHF010000007">
    <property type="protein sequence ID" value="KAJ4015412.1"/>
    <property type="molecule type" value="Genomic_DNA"/>
</dbReference>
<dbReference type="InterPro" id="IPR038765">
    <property type="entry name" value="Papain-like_cys_pep_sf"/>
</dbReference>
<feature type="compositionally biased region" description="Basic and acidic residues" evidence="5">
    <location>
        <begin position="907"/>
        <end position="917"/>
    </location>
</feature>